<reference evidence="4 5" key="1">
    <citation type="submission" date="2018-08" db="EMBL/GenBank/DDBJ databases">
        <title>A genome reference for cultivated species of the human gut microbiota.</title>
        <authorList>
            <person name="Zou Y."/>
            <person name="Xue W."/>
            <person name="Luo G."/>
        </authorList>
    </citation>
    <scope>NUCLEOTIDE SEQUENCE [LARGE SCALE GENOMIC DNA]</scope>
    <source>
        <strain evidence="4 5">AF37-4</strain>
    </source>
</reference>
<protein>
    <submittedName>
        <fullName evidence="4">Glycosyltransferase</fullName>
    </submittedName>
</protein>
<dbReference type="RefSeq" id="WP_118379130.1">
    <property type="nucleotide sequence ID" value="NZ_CABJDQ010000001.1"/>
</dbReference>
<dbReference type="PANTHER" id="PTHR22916:SF51">
    <property type="entry name" value="GLYCOSYLTRANSFERASE EPSH-RELATED"/>
    <property type="match status" value="1"/>
</dbReference>
<dbReference type="Pfam" id="PF00535">
    <property type="entry name" value="Glycos_transf_2"/>
    <property type="match status" value="1"/>
</dbReference>
<keyword evidence="1" id="KW-0328">Glycosyltransferase</keyword>
<dbReference type="CDD" id="cd00761">
    <property type="entry name" value="Glyco_tranf_GTA_type"/>
    <property type="match status" value="1"/>
</dbReference>
<sequence length="343" mass="40325">MEKVLVSIVVPVYNVERYLEKCVESLIKQTLNGIEIILVDDGSKDSSGLICDKLAKKDSRIKVIHKENAGLGLARNSGMELCTGEFIGFVDSDDYVDINMFKTLYDYAQKNNADYVRCENLIVDENDSIVDNSMYALKEGKYEKEDIIQKLVCPMFGKELNEGKEAHIGISVWRAIYKTKIIKDNNITFPSERKVISEDIPFNLDFLMKVEVAYVVKKQFYYYVVRKESLTKVFREDRFEKEKNLYYYLRKKLSYYGLLEQCSNRIKRFTLDRGRRCIKGILNNKNYSTIKKYNTVREILNDEIFEEIFMGLEIKKFPFKYRMVTYVMKYHLVFLLVILGKKL</sequence>
<comment type="caution">
    <text evidence="4">The sequence shown here is derived from an EMBL/GenBank/DDBJ whole genome shotgun (WGS) entry which is preliminary data.</text>
</comment>
<evidence type="ECO:0000313" key="4">
    <source>
        <dbReference type="EMBL" id="RHL48120.1"/>
    </source>
</evidence>
<accession>A0A415LHT0</accession>
<dbReference type="PANTHER" id="PTHR22916">
    <property type="entry name" value="GLYCOSYLTRANSFERASE"/>
    <property type="match status" value="1"/>
</dbReference>
<dbReference type="Proteomes" id="UP000283314">
    <property type="component" value="Unassembled WGS sequence"/>
</dbReference>
<dbReference type="InterPro" id="IPR029044">
    <property type="entry name" value="Nucleotide-diphossugar_trans"/>
</dbReference>
<name>A0A415LHT0_9FIRM</name>
<dbReference type="EMBL" id="QROT01000001">
    <property type="protein sequence ID" value="RHL48120.1"/>
    <property type="molecule type" value="Genomic_DNA"/>
</dbReference>
<evidence type="ECO:0000256" key="2">
    <source>
        <dbReference type="ARBA" id="ARBA00022679"/>
    </source>
</evidence>
<dbReference type="InterPro" id="IPR001173">
    <property type="entry name" value="Glyco_trans_2-like"/>
</dbReference>
<dbReference type="GO" id="GO:0016757">
    <property type="term" value="F:glycosyltransferase activity"/>
    <property type="evidence" value="ECO:0007669"/>
    <property type="project" value="UniProtKB-KW"/>
</dbReference>
<proteinExistence type="predicted"/>
<dbReference type="SUPFAM" id="SSF53448">
    <property type="entry name" value="Nucleotide-diphospho-sugar transferases"/>
    <property type="match status" value="1"/>
</dbReference>
<feature type="domain" description="Glycosyltransferase 2-like" evidence="3">
    <location>
        <begin position="7"/>
        <end position="124"/>
    </location>
</feature>
<dbReference type="AlphaFoldDB" id="A0A415LHT0"/>
<organism evidence="4 5">
    <name type="scientific">Eubacterium ventriosum</name>
    <dbReference type="NCBI Taxonomy" id="39496"/>
    <lineage>
        <taxon>Bacteria</taxon>
        <taxon>Bacillati</taxon>
        <taxon>Bacillota</taxon>
        <taxon>Clostridia</taxon>
        <taxon>Eubacteriales</taxon>
        <taxon>Eubacteriaceae</taxon>
        <taxon>Eubacterium</taxon>
    </lineage>
</organism>
<gene>
    <name evidence="4" type="ORF">DW018_01520</name>
</gene>
<keyword evidence="2 4" id="KW-0808">Transferase</keyword>
<dbReference type="Gene3D" id="3.90.550.10">
    <property type="entry name" value="Spore Coat Polysaccharide Biosynthesis Protein SpsA, Chain A"/>
    <property type="match status" value="1"/>
</dbReference>
<evidence type="ECO:0000259" key="3">
    <source>
        <dbReference type="Pfam" id="PF00535"/>
    </source>
</evidence>
<evidence type="ECO:0000313" key="5">
    <source>
        <dbReference type="Proteomes" id="UP000283314"/>
    </source>
</evidence>
<dbReference type="GeneID" id="66465909"/>
<evidence type="ECO:0000256" key="1">
    <source>
        <dbReference type="ARBA" id="ARBA00022676"/>
    </source>
</evidence>